<dbReference type="Pfam" id="PF01337">
    <property type="entry name" value="Barstar"/>
    <property type="match status" value="1"/>
</dbReference>
<evidence type="ECO:0000256" key="1">
    <source>
        <dbReference type="ARBA" id="ARBA00006845"/>
    </source>
</evidence>
<dbReference type="SUPFAM" id="SSF52038">
    <property type="entry name" value="Barstar-related"/>
    <property type="match status" value="1"/>
</dbReference>
<keyword evidence="4" id="KW-1185">Reference proteome</keyword>
<dbReference type="InterPro" id="IPR035905">
    <property type="entry name" value="Barstar-like_sf"/>
</dbReference>
<gene>
    <name evidence="3" type="ORF">H8B09_12185</name>
</gene>
<dbReference type="EMBL" id="JACXZA010000002">
    <property type="protein sequence ID" value="MBD3919514.1"/>
    <property type="molecule type" value="Genomic_DNA"/>
</dbReference>
<name>A0ABR8MYC0_9BACL</name>
<dbReference type="Gene3D" id="3.30.370.10">
    <property type="entry name" value="Barstar-like"/>
    <property type="match status" value="1"/>
</dbReference>
<dbReference type="RefSeq" id="WP_224753486.1">
    <property type="nucleotide sequence ID" value="NZ_JACXZA010000002.1"/>
</dbReference>
<feature type="domain" description="Barstar (barnase inhibitor)" evidence="2">
    <location>
        <begin position="170"/>
        <end position="240"/>
    </location>
</feature>
<comment type="caution">
    <text evidence="3">The sequence shown here is derived from an EMBL/GenBank/DDBJ whole genome shotgun (WGS) entry which is preliminary data.</text>
</comment>
<protein>
    <submittedName>
        <fullName evidence="3">Barstar family protein</fullName>
    </submittedName>
</protein>
<dbReference type="Proteomes" id="UP000609346">
    <property type="component" value="Unassembled WGS sequence"/>
</dbReference>
<evidence type="ECO:0000313" key="3">
    <source>
        <dbReference type="EMBL" id="MBD3919514.1"/>
    </source>
</evidence>
<evidence type="ECO:0000259" key="2">
    <source>
        <dbReference type="Pfam" id="PF01337"/>
    </source>
</evidence>
<comment type="similarity">
    <text evidence="1">Belongs to the barstar family.</text>
</comment>
<proteinExistence type="inferred from homology"/>
<organism evidence="3 4">
    <name type="scientific">Paenibacillus terricola</name>
    <dbReference type="NCBI Taxonomy" id="2763503"/>
    <lineage>
        <taxon>Bacteria</taxon>
        <taxon>Bacillati</taxon>
        <taxon>Bacillota</taxon>
        <taxon>Bacilli</taxon>
        <taxon>Bacillales</taxon>
        <taxon>Paenibacillaceae</taxon>
        <taxon>Paenibacillus</taxon>
    </lineage>
</organism>
<reference evidence="3 4" key="1">
    <citation type="submission" date="2020-09" db="EMBL/GenBank/DDBJ databases">
        <title>Paenibacillus sp. strain PR3 16S rRNA gene Genome sequencing and assembly.</title>
        <authorList>
            <person name="Kim J."/>
        </authorList>
    </citation>
    <scope>NUCLEOTIDE SEQUENCE [LARGE SCALE GENOMIC DNA]</scope>
    <source>
        <strain evidence="3 4">PR3</strain>
    </source>
</reference>
<accession>A0ABR8MYC0</accession>
<evidence type="ECO:0000313" key="4">
    <source>
        <dbReference type="Proteomes" id="UP000609346"/>
    </source>
</evidence>
<dbReference type="InterPro" id="IPR000468">
    <property type="entry name" value="Barstar"/>
</dbReference>
<sequence>MMFYKYSLEDESNNIILGHFEYIEISNSHTYIAEEHTEDYFQLGYINFHFSDGFRQSCLGRKQSISNLYINILDNDGCTIGSYYFALSSPKVLSSSDLIDGRDFTLEGHLPTGLSMETLELWDLLRNPTHREYGIWLHLTKKQRDIWLEIIRIYHKFAESHNLACQSYCLDGRHITDEVSFYFALGEAINGPGGYYGGCIDSLLDCFCGGFGALPPFTIEISGYANKPKSIKTILQVLEEHKVTIIIKD</sequence>